<comment type="caution">
    <text evidence="2">The sequence shown here is derived from an EMBL/GenBank/DDBJ whole genome shotgun (WGS) entry which is preliminary data.</text>
</comment>
<dbReference type="SUPFAM" id="SSF48452">
    <property type="entry name" value="TPR-like"/>
    <property type="match status" value="2"/>
</dbReference>
<sequence>MSRATTIAVMALCACGRRGGDGVTDPEAGATSSHLAAIGDPGSGESWSLKSLARGAVLFDDLGDHRRPVTTQSPQAQAFFDQGLNLLYGFNHDEAARSFARAVELDPGCAMCLWGVAYALGPNYNIPMLPDRAHAAWDAVTRAQQHAQYGRPVELALVAALARRFKGSDYAPPAEMQVYNRIYADEMRDVARRFPDDLDVQVLFAEALMNVEPWRLWSNEGVAAPGTPEIVETLESVLARDESHPGANHFYIHALEASARPERAIGAADRLPALMPGAGHMVHMPAHIYQRVGRYGDAAEANRRAVQVDQRYLARVEPIGYYTFYLAHNYGFLAYAAAMLGRSAESLEAARKSAEHMPRDIVCGMPGMDFFLAEPFFVMVRFGRWDEVFGASKPDPKHRTLVALWHHARGMALAANDEIEGAYAEAMQIRDILRELPDDQLAGLNQGRRVLQLAADVVEARAAEAERSPEAIARWERAVALADTLAYNEPPDWFYPLRHYLGAALLDAGRAREAEAVYRADLARHPNNGWAYFGLWKSLAAQKKRAAARRAERDYHDAWASADFELERTAF</sequence>
<evidence type="ECO:0000313" key="3">
    <source>
        <dbReference type="Proteomes" id="UP001221686"/>
    </source>
</evidence>
<name>A0ABT5E6G0_9BACT</name>
<dbReference type="EMBL" id="JAQNDL010000003">
    <property type="protein sequence ID" value="MDC0721448.1"/>
    <property type="molecule type" value="Genomic_DNA"/>
</dbReference>
<dbReference type="Gene3D" id="1.25.40.10">
    <property type="entry name" value="Tetratricopeptide repeat domain"/>
    <property type="match status" value="2"/>
</dbReference>
<dbReference type="PROSITE" id="PS50005">
    <property type="entry name" value="TPR"/>
    <property type="match status" value="1"/>
</dbReference>
<reference evidence="2 3" key="1">
    <citation type="submission" date="2022-11" db="EMBL/GenBank/DDBJ databases">
        <title>Minimal conservation of predation-associated metabolite biosynthetic gene clusters underscores biosynthetic potential of Myxococcota including descriptions for ten novel species: Archangium lansinium sp. nov., Myxococcus landrumus sp. nov., Nannocystis bai.</title>
        <authorList>
            <person name="Ahearne A."/>
            <person name="Stevens C."/>
            <person name="Dowd S."/>
        </authorList>
    </citation>
    <scope>NUCLEOTIDE SEQUENCE [LARGE SCALE GENOMIC DNA]</scope>
    <source>
        <strain evidence="2 3">BB15-2</strain>
    </source>
</reference>
<dbReference type="PANTHER" id="PTHR45588:SF1">
    <property type="entry name" value="WW DOMAIN-CONTAINING PROTEIN"/>
    <property type="match status" value="1"/>
</dbReference>
<proteinExistence type="predicted"/>
<protein>
    <recommendedName>
        <fullName evidence="4">Tetratricopeptide repeat protein</fullName>
    </recommendedName>
</protein>
<dbReference type="RefSeq" id="WP_272089951.1">
    <property type="nucleotide sequence ID" value="NZ_JAQNDL010000003.1"/>
</dbReference>
<dbReference type="PROSITE" id="PS51257">
    <property type="entry name" value="PROKAR_LIPOPROTEIN"/>
    <property type="match status" value="1"/>
</dbReference>
<organism evidence="2 3">
    <name type="scientific">Nannocystis bainbridge</name>
    <dbReference type="NCBI Taxonomy" id="2995303"/>
    <lineage>
        <taxon>Bacteria</taxon>
        <taxon>Pseudomonadati</taxon>
        <taxon>Myxococcota</taxon>
        <taxon>Polyangia</taxon>
        <taxon>Nannocystales</taxon>
        <taxon>Nannocystaceae</taxon>
        <taxon>Nannocystis</taxon>
    </lineage>
</organism>
<dbReference type="PANTHER" id="PTHR45588">
    <property type="entry name" value="TPR DOMAIN-CONTAINING PROTEIN"/>
    <property type="match status" value="1"/>
</dbReference>
<evidence type="ECO:0008006" key="4">
    <source>
        <dbReference type="Google" id="ProtNLM"/>
    </source>
</evidence>
<dbReference type="InterPro" id="IPR011990">
    <property type="entry name" value="TPR-like_helical_dom_sf"/>
</dbReference>
<accession>A0ABT5E6G0</accession>
<keyword evidence="1" id="KW-0802">TPR repeat</keyword>
<dbReference type="SMART" id="SM00028">
    <property type="entry name" value="TPR"/>
    <property type="match status" value="3"/>
</dbReference>
<evidence type="ECO:0000313" key="2">
    <source>
        <dbReference type="EMBL" id="MDC0721448.1"/>
    </source>
</evidence>
<evidence type="ECO:0000256" key="1">
    <source>
        <dbReference type="PROSITE-ProRule" id="PRU00339"/>
    </source>
</evidence>
<gene>
    <name evidence="2" type="ORF">POL25_31365</name>
</gene>
<feature type="repeat" description="TPR" evidence="1">
    <location>
        <begin position="76"/>
        <end position="109"/>
    </location>
</feature>
<keyword evidence="3" id="KW-1185">Reference proteome</keyword>
<dbReference type="InterPro" id="IPR019734">
    <property type="entry name" value="TPR_rpt"/>
</dbReference>
<dbReference type="Proteomes" id="UP001221686">
    <property type="component" value="Unassembled WGS sequence"/>
</dbReference>